<sequence>MSWLRPEAVARLKQWRETMIGTAVTCVGGWIALTSFGLGVLAGGVIALIGASLIFTGTRHALFRTDAEAPGIVEVTEGRITYLGPLAGGTVALADLREVSFTRTHDGNTFWQLTSHEPQPLIIPAGASGVDVLLDTFTALPQFDTGLMVRAVQSRTPTARTIWHHPAHARTLKPLT</sequence>
<keyword evidence="1" id="KW-1133">Transmembrane helix</keyword>
<dbReference type="EMBL" id="CYRX01000007">
    <property type="protein sequence ID" value="CUH58888.1"/>
    <property type="molecule type" value="Genomic_DNA"/>
</dbReference>
<dbReference type="AlphaFoldDB" id="A0A0P1EV93"/>
<dbReference type="Proteomes" id="UP000051298">
    <property type="component" value="Unassembled WGS sequence"/>
</dbReference>
<organism evidence="2 3">
    <name type="scientific">Thalassobacter stenotrophicus</name>
    <dbReference type="NCBI Taxonomy" id="266809"/>
    <lineage>
        <taxon>Bacteria</taxon>
        <taxon>Pseudomonadati</taxon>
        <taxon>Pseudomonadota</taxon>
        <taxon>Alphaproteobacteria</taxon>
        <taxon>Rhodobacterales</taxon>
        <taxon>Roseobacteraceae</taxon>
        <taxon>Thalassobacter</taxon>
    </lineage>
</organism>
<name>A0A0P1EV93_9RHOB</name>
<keyword evidence="1" id="KW-0472">Membrane</keyword>
<evidence type="ECO:0000313" key="3">
    <source>
        <dbReference type="Proteomes" id="UP000051298"/>
    </source>
</evidence>
<feature type="transmembrane region" description="Helical" evidence="1">
    <location>
        <begin position="30"/>
        <end position="55"/>
    </location>
</feature>
<accession>A0A0P1EV93</accession>
<protein>
    <submittedName>
        <fullName evidence="2">Uncharacterized protein</fullName>
    </submittedName>
</protein>
<evidence type="ECO:0000313" key="2">
    <source>
        <dbReference type="EMBL" id="CUH58888.1"/>
    </source>
</evidence>
<keyword evidence="1" id="KW-0812">Transmembrane</keyword>
<gene>
    <name evidence="2" type="ORF">THS5294_00168</name>
</gene>
<evidence type="ECO:0000256" key="1">
    <source>
        <dbReference type="SAM" id="Phobius"/>
    </source>
</evidence>
<proteinExistence type="predicted"/>
<reference evidence="2 3" key="1">
    <citation type="submission" date="2015-09" db="EMBL/GenBank/DDBJ databases">
        <authorList>
            <consortium name="Swine Surveillance"/>
        </authorList>
    </citation>
    <scope>NUCLEOTIDE SEQUENCE [LARGE SCALE GENOMIC DNA]</scope>
    <source>
        <strain evidence="2 3">CECT 5294</strain>
    </source>
</reference>
<dbReference type="RefSeq" id="WP_058122230.1">
    <property type="nucleotide sequence ID" value="NZ_CYRX01000007.1"/>
</dbReference>